<dbReference type="EMBL" id="VSRR010059708">
    <property type="protein sequence ID" value="MPC82410.1"/>
    <property type="molecule type" value="Genomic_DNA"/>
</dbReference>
<gene>
    <name evidence="1" type="ORF">E2C01_077077</name>
</gene>
<comment type="caution">
    <text evidence="1">The sequence shown here is derived from an EMBL/GenBank/DDBJ whole genome shotgun (WGS) entry which is preliminary data.</text>
</comment>
<sequence>MEVRRRSVPEWFLSVNNLGNVRVPPKHGSCVRCRDAGCGVRLLLLESRQPSDTRCRTCLLTDGGTFGCVFCRIWTAGEGRGESGKVEEGKVGVVDSCERRSCWMKVEEEDRMT</sequence>
<evidence type="ECO:0000313" key="1">
    <source>
        <dbReference type="EMBL" id="MPC82410.1"/>
    </source>
</evidence>
<protein>
    <submittedName>
        <fullName evidence="1">Uncharacterized protein</fullName>
    </submittedName>
</protein>
<organism evidence="1 2">
    <name type="scientific">Portunus trituberculatus</name>
    <name type="common">Swimming crab</name>
    <name type="synonym">Neptunus trituberculatus</name>
    <dbReference type="NCBI Taxonomy" id="210409"/>
    <lineage>
        <taxon>Eukaryota</taxon>
        <taxon>Metazoa</taxon>
        <taxon>Ecdysozoa</taxon>
        <taxon>Arthropoda</taxon>
        <taxon>Crustacea</taxon>
        <taxon>Multicrustacea</taxon>
        <taxon>Malacostraca</taxon>
        <taxon>Eumalacostraca</taxon>
        <taxon>Eucarida</taxon>
        <taxon>Decapoda</taxon>
        <taxon>Pleocyemata</taxon>
        <taxon>Brachyura</taxon>
        <taxon>Eubrachyura</taxon>
        <taxon>Portunoidea</taxon>
        <taxon>Portunidae</taxon>
        <taxon>Portuninae</taxon>
        <taxon>Portunus</taxon>
    </lineage>
</organism>
<accession>A0A5B7IDE1</accession>
<keyword evidence="2" id="KW-1185">Reference proteome</keyword>
<dbReference type="Proteomes" id="UP000324222">
    <property type="component" value="Unassembled WGS sequence"/>
</dbReference>
<dbReference type="AlphaFoldDB" id="A0A5B7IDE1"/>
<name>A0A5B7IDE1_PORTR</name>
<evidence type="ECO:0000313" key="2">
    <source>
        <dbReference type="Proteomes" id="UP000324222"/>
    </source>
</evidence>
<proteinExistence type="predicted"/>
<reference evidence="1 2" key="1">
    <citation type="submission" date="2019-05" db="EMBL/GenBank/DDBJ databases">
        <title>Another draft genome of Portunus trituberculatus and its Hox gene families provides insights of decapod evolution.</title>
        <authorList>
            <person name="Jeong J.-H."/>
            <person name="Song I."/>
            <person name="Kim S."/>
            <person name="Choi T."/>
            <person name="Kim D."/>
            <person name="Ryu S."/>
            <person name="Kim W."/>
        </authorList>
    </citation>
    <scope>NUCLEOTIDE SEQUENCE [LARGE SCALE GENOMIC DNA]</scope>
    <source>
        <tissue evidence="1">Muscle</tissue>
    </source>
</reference>